<reference evidence="1 2" key="1">
    <citation type="submission" date="2022-04" db="EMBL/GenBank/DDBJ databases">
        <title>Chromosome-level reference genomes for two strains of Caenorhabditis briggsae: an improved platform for comparative genomics.</title>
        <authorList>
            <person name="Stevens L."/>
            <person name="Andersen E."/>
        </authorList>
    </citation>
    <scope>NUCLEOTIDE SEQUENCE [LARGE SCALE GENOMIC DNA]</scope>
    <source>
        <strain evidence="1">VX34</strain>
        <tissue evidence="1">Whole-organism</tissue>
    </source>
</reference>
<proteinExistence type="predicted"/>
<dbReference type="Proteomes" id="UP000829354">
    <property type="component" value="Chromosome IV"/>
</dbReference>
<organism evidence="1 2">
    <name type="scientific">Caenorhabditis briggsae</name>
    <dbReference type="NCBI Taxonomy" id="6238"/>
    <lineage>
        <taxon>Eukaryota</taxon>
        <taxon>Metazoa</taxon>
        <taxon>Ecdysozoa</taxon>
        <taxon>Nematoda</taxon>
        <taxon>Chromadorea</taxon>
        <taxon>Rhabditida</taxon>
        <taxon>Rhabditina</taxon>
        <taxon>Rhabditomorpha</taxon>
        <taxon>Rhabditoidea</taxon>
        <taxon>Rhabditidae</taxon>
        <taxon>Peloderinae</taxon>
        <taxon>Caenorhabditis</taxon>
    </lineage>
</organism>
<protein>
    <submittedName>
        <fullName evidence="1">Uncharacterized protein</fullName>
    </submittedName>
</protein>
<sequence length="137" mass="15964">MKKAAGVAKNQNFDYSDIEKFQTTVFAAKLQIIAIVKDQATPYFASPYRLKEESHQSLSSRPNIANPPAEQWFRAKTSAASQEIKFLRNSGRYQFLLHTFIQTKNQFDAFWDCNICGSFQRNRNHYRDHQRGITRLL</sequence>
<evidence type="ECO:0000313" key="2">
    <source>
        <dbReference type="Proteomes" id="UP000829354"/>
    </source>
</evidence>
<dbReference type="AlphaFoldDB" id="A0AAE9JJ41"/>
<keyword evidence="2" id="KW-1185">Reference proteome</keyword>
<dbReference type="EMBL" id="CP092623">
    <property type="protein sequence ID" value="UMM30689.1"/>
    <property type="molecule type" value="Genomic_DNA"/>
</dbReference>
<name>A0AAE9JJ41_CAEBR</name>
<accession>A0AAE9JJ41</accession>
<gene>
    <name evidence="1" type="ORF">L5515_012465</name>
</gene>
<evidence type="ECO:0000313" key="1">
    <source>
        <dbReference type="EMBL" id="UMM30689.1"/>
    </source>
</evidence>